<dbReference type="GO" id="GO:0016874">
    <property type="term" value="F:ligase activity"/>
    <property type="evidence" value="ECO:0007669"/>
    <property type="project" value="UniProtKB-KW"/>
</dbReference>
<sequence length="139" mass="16059">MLPDLNIPGIKAKIDTGARTSTLHAFRVEPYQKCHQLWVRFTIHPDQYDTDNWIECHAAVKDQRLVSDSGGHKQLRYIIETQMCVGHHAFMAEMTLTCRDDMRFRMLLGRTALNGRFIVDPSVSYLFGKRSLPARVINR</sequence>
<name>A0A1G5SBQ8_9PROT</name>
<evidence type="ECO:0000259" key="1">
    <source>
        <dbReference type="Pfam" id="PF05618"/>
    </source>
</evidence>
<dbReference type="Gene3D" id="2.40.70.10">
    <property type="entry name" value="Acid Proteases"/>
    <property type="match status" value="1"/>
</dbReference>
<gene>
    <name evidence="2" type="ORF">NSMM_160007</name>
</gene>
<keyword evidence="3" id="KW-1185">Reference proteome</keyword>
<dbReference type="AlphaFoldDB" id="A0A1G5SBQ8"/>
<dbReference type="InterPro" id="IPR008503">
    <property type="entry name" value="Asp_endopeptidase"/>
</dbReference>
<dbReference type="Proteomes" id="UP000198729">
    <property type="component" value="Unassembled WGS sequence"/>
</dbReference>
<dbReference type="InterPro" id="IPR021109">
    <property type="entry name" value="Peptidase_aspartic_dom_sf"/>
</dbReference>
<keyword evidence="2" id="KW-0436">Ligase</keyword>
<evidence type="ECO:0000313" key="2">
    <source>
        <dbReference type="EMBL" id="SCZ84417.1"/>
    </source>
</evidence>
<dbReference type="PANTHER" id="PTHR38037">
    <property type="entry name" value="ZN_PROTEASE DOMAIN-CONTAINING PROTEIN"/>
    <property type="match status" value="1"/>
</dbReference>
<organism evidence="2 3">
    <name type="scientific">Nitrosomonas mobilis</name>
    <dbReference type="NCBI Taxonomy" id="51642"/>
    <lineage>
        <taxon>Bacteria</taxon>
        <taxon>Pseudomonadati</taxon>
        <taxon>Pseudomonadota</taxon>
        <taxon>Betaproteobacteria</taxon>
        <taxon>Nitrosomonadales</taxon>
        <taxon>Nitrosomonadaceae</taxon>
        <taxon>Nitrosomonas</taxon>
    </lineage>
</organism>
<dbReference type="Pfam" id="PF05618">
    <property type="entry name" value="Zn_protease"/>
    <property type="match status" value="1"/>
</dbReference>
<dbReference type="EC" id="6.3.2.-" evidence="2"/>
<dbReference type="STRING" id="51642.NSMM_160007"/>
<feature type="domain" description="Retropepsin-like aspartic endopeptidase" evidence="1">
    <location>
        <begin position="2"/>
        <end position="126"/>
    </location>
</feature>
<protein>
    <submittedName>
        <fullName evidence="2">Putative alpha-L-glutamate ligase</fullName>
        <ecNumber evidence="2">6.3.2.-</ecNumber>
    </submittedName>
</protein>
<proteinExistence type="predicted"/>
<reference evidence="2 3" key="1">
    <citation type="submission" date="2016-10" db="EMBL/GenBank/DDBJ databases">
        <authorList>
            <person name="de Groot N.N."/>
        </authorList>
    </citation>
    <scope>NUCLEOTIDE SEQUENCE [LARGE SCALE GENOMIC DNA]</scope>
    <source>
        <strain evidence="2">1</strain>
    </source>
</reference>
<accession>A0A1G5SBQ8</accession>
<dbReference type="SUPFAM" id="SSF50630">
    <property type="entry name" value="Acid proteases"/>
    <property type="match status" value="1"/>
</dbReference>
<evidence type="ECO:0000313" key="3">
    <source>
        <dbReference type="Proteomes" id="UP000198729"/>
    </source>
</evidence>
<dbReference type="PANTHER" id="PTHR38037:SF1">
    <property type="entry name" value="ATP-DEPENDENT ZINC PROTEASE DOMAIN-CONTAINING PROTEIN-RELATED"/>
    <property type="match status" value="1"/>
</dbReference>
<dbReference type="EMBL" id="FMWO01000021">
    <property type="protein sequence ID" value="SCZ84417.1"/>
    <property type="molecule type" value="Genomic_DNA"/>
</dbReference>